<feature type="repeat" description="PPR" evidence="3">
    <location>
        <begin position="576"/>
        <end position="610"/>
    </location>
</feature>
<feature type="repeat" description="PPR" evidence="3">
    <location>
        <begin position="402"/>
        <end position="436"/>
    </location>
</feature>
<proteinExistence type="inferred from homology"/>
<feature type="repeat" description="PPR" evidence="3">
    <location>
        <begin position="611"/>
        <end position="645"/>
    </location>
</feature>
<dbReference type="SMART" id="SM00463">
    <property type="entry name" value="SMR"/>
    <property type="match status" value="1"/>
</dbReference>
<evidence type="ECO:0000256" key="3">
    <source>
        <dbReference type="PROSITE-ProRule" id="PRU00708"/>
    </source>
</evidence>
<dbReference type="SUPFAM" id="SSF48452">
    <property type="entry name" value="TPR-like"/>
    <property type="match status" value="1"/>
</dbReference>
<keyword evidence="7" id="KW-1185">Reference proteome</keyword>
<feature type="compositionally biased region" description="Polar residues" evidence="4">
    <location>
        <begin position="190"/>
        <end position="206"/>
    </location>
</feature>
<evidence type="ECO:0000259" key="5">
    <source>
        <dbReference type="PROSITE" id="PS50828"/>
    </source>
</evidence>
<organism evidence="6 7">
    <name type="scientific">Spirodela intermedia</name>
    <name type="common">Intermediate duckweed</name>
    <dbReference type="NCBI Taxonomy" id="51605"/>
    <lineage>
        <taxon>Eukaryota</taxon>
        <taxon>Viridiplantae</taxon>
        <taxon>Streptophyta</taxon>
        <taxon>Embryophyta</taxon>
        <taxon>Tracheophyta</taxon>
        <taxon>Spermatophyta</taxon>
        <taxon>Magnoliopsida</taxon>
        <taxon>Liliopsida</taxon>
        <taxon>Araceae</taxon>
        <taxon>Lemnoideae</taxon>
        <taxon>Spirodela</taxon>
    </lineage>
</organism>
<evidence type="ECO:0000256" key="1">
    <source>
        <dbReference type="ARBA" id="ARBA00007626"/>
    </source>
</evidence>
<evidence type="ECO:0000256" key="2">
    <source>
        <dbReference type="ARBA" id="ARBA00022737"/>
    </source>
</evidence>
<feature type="repeat" description="PPR" evidence="3">
    <location>
        <begin position="437"/>
        <end position="471"/>
    </location>
</feature>
<dbReference type="SUPFAM" id="SSF160443">
    <property type="entry name" value="SMR domain-like"/>
    <property type="match status" value="1"/>
</dbReference>
<feature type="region of interest" description="Disordered" evidence="4">
    <location>
        <begin position="111"/>
        <end position="131"/>
    </location>
</feature>
<dbReference type="OrthoDB" id="185373at2759"/>
<dbReference type="InterPro" id="IPR036063">
    <property type="entry name" value="Smr_dom_sf"/>
</dbReference>
<feature type="repeat" description="PPR" evidence="3">
    <location>
        <begin position="472"/>
        <end position="506"/>
    </location>
</feature>
<reference evidence="6" key="1">
    <citation type="submission" date="2020-02" db="EMBL/GenBank/DDBJ databases">
        <authorList>
            <person name="Scholz U."/>
            <person name="Mascher M."/>
            <person name="Fiebig A."/>
        </authorList>
    </citation>
    <scope>NUCLEOTIDE SEQUENCE</scope>
</reference>
<feature type="repeat" description="PPR" evidence="3">
    <location>
        <begin position="507"/>
        <end position="541"/>
    </location>
</feature>
<dbReference type="InterPro" id="IPR011990">
    <property type="entry name" value="TPR-like_helical_dom_sf"/>
</dbReference>
<dbReference type="EMBL" id="LR746267">
    <property type="protein sequence ID" value="CAA7395308.1"/>
    <property type="molecule type" value="Genomic_DNA"/>
</dbReference>
<dbReference type="PROSITE" id="PS51375">
    <property type="entry name" value="PPR"/>
    <property type="match status" value="8"/>
</dbReference>
<feature type="compositionally biased region" description="Polar residues" evidence="4">
    <location>
        <begin position="239"/>
        <end position="249"/>
    </location>
</feature>
<dbReference type="AlphaFoldDB" id="A0A7I8KDY8"/>
<dbReference type="InterPro" id="IPR002625">
    <property type="entry name" value="Smr_dom"/>
</dbReference>
<dbReference type="PROSITE" id="PS50828">
    <property type="entry name" value="SMR"/>
    <property type="match status" value="1"/>
</dbReference>
<dbReference type="Pfam" id="PF01535">
    <property type="entry name" value="PPR"/>
    <property type="match status" value="3"/>
</dbReference>
<dbReference type="InterPro" id="IPR002885">
    <property type="entry name" value="PPR_rpt"/>
</dbReference>
<name>A0A7I8KDY8_SPIIN</name>
<comment type="similarity">
    <text evidence="1">Belongs to the PPR family. P subfamily.</text>
</comment>
<dbReference type="Gene3D" id="3.30.1370.110">
    <property type="match status" value="1"/>
</dbReference>
<sequence>MLRAKQLGTLSQCARTFIVSGSRCGSADGACTCAEDEYNSSGRQSRSTRFLHGKNKSILVSDVTQGSGSPKLKGAIEAVSHHLSENVGYPVSVSPVLSPRASFRAENLNYKRGGKHKSNDPHKGPVQTSKVPTEQLVEASVATVGLSGIVNQDIPTKNCPGLLQSQSCTVDTTSAPSSRKSSSWKHHRNTSINKARSNSVRLGASKSCSSVDYNGPKLEAKSDVAKAGQTVSMITPGISAQSGRSCTVTQDRRQQGTRSYHQISLDKNPSAGILEVKSDMIETFKTVNKRQNHAQPVKVKGERCAIGLYRHTLRQLKWGPAAEETLHKICYKLDPFQANQVLKLINDHTVAFGFFNWLKQQPGFKHDNHTYTTMVGILGRARQFGAIGELLEEMVRSGCEPNVVTYNRLIHGYGQANYIDEAINVFHQMQEAGCNPDRVTYCTLIDIHAKAGYLKEAMDLYRNMQQAGLTPDTFTYSVMINCLGKAGHLSLADKLFGEMVRQGCVPNLVTYNIMIALHAKARNHPSALKLYRSMRAAGFRPDKITYCIVMEILGHCGHLGEAEALFMEMKQDFVPDEPAYGLLVDMCGKAGDADKAWAWYQSMLSAGLRPNVPTCNSLLSAFLRACRFSEARDVLQSMLELGLDPSLQTYTLLLSCCMETKSHKTHCCELMAITGHPAHRFLLSLPSAEPGGQNVRDHASAFLDIMHSEDRESKRGLVDSVVDFLHKSGLKEEAGSVWEAAVKRNVYPDVVREKRSSYWLINLHVMSDGTAIIALSRTMAWFRSQMLASGVGPRRIDIITGWGRRSRVTGASLVRQSVWELLHLFRFPFSTENGNSGCFVGCGEALESWLLNSYVERMHLL</sequence>
<feature type="region of interest" description="Disordered" evidence="4">
    <location>
        <begin position="167"/>
        <end position="206"/>
    </location>
</feature>
<feature type="repeat" description="PPR" evidence="3">
    <location>
        <begin position="542"/>
        <end position="572"/>
    </location>
</feature>
<dbReference type="Gene3D" id="1.25.40.10">
    <property type="entry name" value="Tetratricopeptide repeat domain"/>
    <property type="match status" value="3"/>
</dbReference>
<accession>A0A7I8KDY8</accession>
<protein>
    <recommendedName>
        <fullName evidence="5">Smr domain-containing protein</fullName>
    </recommendedName>
</protein>
<feature type="compositionally biased region" description="Polar residues" evidence="4">
    <location>
        <begin position="167"/>
        <end position="176"/>
    </location>
</feature>
<dbReference type="PANTHER" id="PTHR47447">
    <property type="entry name" value="OS03G0856100 PROTEIN"/>
    <property type="match status" value="1"/>
</dbReference>
<dbReference type="NCBIfam" id="TIGR00756">
    <property type="entry name" value="PPR"/>
    <property type="match status" value="8"/>
</dbReference>
<keyword evidence="2" id="KW-0677">Repeat</keyword>
<evidence type="ECO:0000313" key="7">
    <source>
        <dbReference type="Proteomes" id="UP000663760"/>
    </source>
</evidence>
<dbReference type="PANTHER" id="PTHR47447:SF17">
    <property type="entry name" value="OS12G0638900 PROTEIN"/>
    <property type="match status" value="1"/>
</dbReference>
<gene>
    <name evidence="6" type="ORF">SI8410_04005969</name>
</gene>
<feature type="repeat" description="PPR" evidence="3">
    <location>
        <begin position="367"/>
        <end position="401"/>
    </location>
</feature>
<feature type="domain" description="Smr" evidence="5">
    <location>
        <begin position="761"/>
        <end position="842"/>
    </location>
</feature>
<feature type="region of interest" description="Disordered" evidence="4">
    <location>
        <begin position="239"/>
        <end position="258"/>
    </location>
</feature>
<evidence type="ECO:0000256" key="4">
    <source>
        <dbReference type="SAM" id="MobiDB-lite"/>
    </source>
</evidence>
<dbReference type="Proteomes" id="UP000663760">
    <property type="component" value="Chromosome 4"/>
</dbReference>
<evidence type="ECO:0000313" key="6">
    <source>
        <dbReference type="EMBL" id="CAA7395308.1"/>
    </source>
</evidence>
<dbReference type="Pfam" id="PF13041">
    <property type="entry name" value="PPR_2"/>
    <property type="match status" value="3"/>
</dbReference>